<protein>
    <submittedName>
        <fullName evidence="3">Tripartite tricarboxylate transporter TctB family protein</fullName>
    </submittedName>
</protein>
<evidence type="ECO:0000313" key="3">
    <source>
        <dbReference type="EMBL" id="QPC42372.1"/>
    </source>
</evidence>
<feature type="transmembrane region" description="Helical" evidence="1">
    <location>
        <begin position="12"/>
        <end position="29"/>
    </location>
</feature>
<feature type="transmembrane region" description="Helical" evidence="1">
    <location>
        <begin position="41"/>
        <end position="63"/>
    </location>
</feature>
<feature type="transmembrane region" description="Helical" evidence="1">
    <location>
        <begin position="84"/>
        <end position="112"/>
    </location>
</feature>
<name>A0A7S8HB87_9HYPH</name>
<sequence>MQTEQTDRLDSRGIAAAAVFVLAGAVALWDTTSYSDVDSAVFPRTVAIGLIVFSVSYIVYAFIRRGRRVQPSGGSSARRVALVAVMLGAVAAMPWIGFILSGLAAFFCLTLAAMYDPWTRGRMVLYPLVGAVIVIGFFALFRYGFLVPLPEGRLF</sequence>
<dbReference type="KEGG" id="kmn:HW532_06440"/>
<accession>A0A7S8HB87</accession>
<gene>
    <name evidence="3" type="ORF">HW532_06440</name>
</gene>
<keyword evidence="4" id="KW-1185">Reference proteome</keyword>
<organism evidence="3 4">
    <name type="scientific">Kaustia mangrovi</name>
    <dbReference type="NCBI Taxonomy" id="2593653"/>
    <lineage>
        <taxon>Bacteria</taxon>
        <taxon>Pseudomonadati</taxon>
        <taxon>Pseudomonadota</taxon>
        <taxon>Alphaproteobacteria</taxon>
        <taxon>Hyphomicrobiales</taxon>
        <taxon>Parvibaculaceae</taxon>
        <taxon>Kaustia</taxon>
    </lineage>
</organism>
<evidence type="ECO:0000259" key="2">
    <source>
        <dbReference type="Pfam" id="PF07331"/>
    </source>
</evidence>
<dbReference type="Proteomes" id="UP000593594">
    <property type="component" value="Chromosome"/>
</dbReference>
<dbReference type="RefSeq" id="WP_213163606.1">
    <property type="nucleotide sequence ID" value="NZ_CP058214.1"/>
</dbReference>
<dbReference type="InterPro" id="IPR009936">
    <property type="entry name" value="DUF1468"/>
</dbReference>
<keyword evidence="1" id="KW-1133">Transmembrane helix</keyword>
<keyword evidence="1" id="KW-0812">Transmembrane</keyword>
<dbReference type="AlphaFoldDB" id="A0A7S8HB87"/>
<evidence type="ECO:0000256" key="1">
    <source>
        <dbReference type="SAM" id="Phobius"/>
    </source>
</evidence>
<feature type="domain" description="DUF1468" evidence="2">
    <location>
        <begin position="14"/>
        <end position="150"/>
    </location>
</feature>
<reference evidence="3 4" key="1">
    <citation type="submission" date="2020-06" db="EMBL/GenBank/DDBJ databases">
        <title>Genome sequence of 2 isolates from Red Sea Mangroves.</title>
        <authorList>
            <person name="Sefrji F."/>
            <person name="Michoud G."/>
            <person name="Merlino G."/>
            <person name="Daffonchio D."/>
        </authorList>
    </citation>
    <scope>NUCLEOTIDE SEQUENCE [LARGE SCALE GENOMIC DNA]</scope>
    <source>
        <strain evidence="3 4">R1DC25</strain>
    </source>
</reference>
<feature type="transmembrane region" description="Helical" evidence="1">
    <location>
        <begin position="124"/>
        <end position="145"/>
    </location>
</feature>
<dbReference type="EMBL" id="CP058214">
    <property type="protein sequence ID" value="QPC42372.1"/>
    <property type="molecule type" value="Genomic_DNA"/>
</dbReference>
<keyword evidence="1" id="KW-0472">Membrane</keyword>
<dbReference type="Pfam" id="PF07331">
    <property type="entry name" value="TctB"/>
    <property type="match status" value="1"/>
</dbReference>
<proteinExistence type="predicted"/>
<evidence type="ECO:0000313" key="4">
    <source>
        <dbReference type="Proteomes" id="UP000593594"/>
    </source>
</evidence>